<dbReference type="GO" id="GO:0016301">
    <property type="term" value="F:kinase activity"/>
    <property type="evidence" value="ECO:0007669"/>
    <property type="project" value="UniProtKB-KW"/>
</dbReference>
<keyword evidence="1" id="KW-0418">Kinase</keyword>
<protein>
    <submittedName>
        <fullName evidence="1">Cytidylate kinase family protein</fullName>
    </submittedName>
</protein>
<evidence type="ECO:0000313" key="2">
    <source>
        <dbReference type="Proteomes" id="UP000784128"/>
    </source>
</evidence>
<keyword evidence="1" id="KW-0808">Transferase</keyword>
<sequence length="234" mass="27374">MTEKRLIPAVETRIGTLMEYSRQIQMRAERKIRSNPNPTITISREFGCEAYPVAEQLRAQMEKKTGEPWLLVDRALFDEIARNHNLSEQVMQGLGEKSRFLDEILATFSPQWKTEKDYFRVLCRHIISLAQQGNVIVVGRGSAFITQSLRNCYHFRLFASSRFKIRSIEHRLGISAEEAEKLIALKQSQRDRFIRDFLDRDEHDLTVYNVIFNNDRNTSEKIARTITEYICQAE</sequence>
<dbReference type="RefSeq" id="WP_214296347.1">
    <property type="nucleotide sequence ID" value="NZ_JAHDYS010000002.1"/>
</dbReference>
<gene>
    <name evidence="1" type="ORF">KJB30_02415</name>
</gene>
<dbReference type="Gene3D" id="3.40.50.300">
    <property type="entry name" value="P-loop containing nucleotide triphosphate hydrolases"/>
    <property type="match status" value="1"/>
</dbReference>
<organism evidence="1 2">
    <name type="scientific">Pelotalea chapellei</name>
    <dbReference type="NCBI Taxonomy" id="44671"/>
    <lineage>
        <taxon>Bacteria</taxon>
        <taxon>Pseudomonadati</taxon>
        <taxon>Thermodesulfobacteriota</taxon>
        <taxon>Desulfuromonadia</taxon>
        <taxon>Geobacterales</taxon>
        <taxon>Geobacteraceae</taxon>
        <taxon>Pelotalea</taxon>
    </lineage>
</organism>
<accession>A0ABS5U4R0</accession>
<dbReference type="Proteomes" id="UP000784128">
    <property type="component" value="Unassembled WGS sequence"/>
</dbReference>
<dbReference type="InterPro" id="IPR027417">
    <property type="entry name" value="P-loop_NTPase"/>
</dbReference>
<evidence type="ECO:0000313" key="1">
    <source>
        <dbReference type="EMBL" id="MBT1070629.1"/>
    </source>
</evidence>
<dbReference type="Pfam" id="PF13189">
    <property type="entry name" value="Cytidylate_kin2"/>
    <property type="match status" value="1"/>
</dbReference>
<comment type="caution">
    <text evidence="1">The sequence shown here is derived from an EMBL/GenBank/DDBJ whole genome shotgun (WGS) entry which is preliminary data.</text>
</comment>
<keyword evidence="2" id="KW-1185">Reference proteome</keyword>
<dbReference type="EMBL" id="JAHDYS010000002">
    <property type="protein sequence ID" value="MBT1070629.1"/>
    <property type="molecule type" value="Genomic_DNA"/>
</dbReference>
<proteinExistence type="predicted"/>
<reference evidence="1 2" key="1">
    <citation type="submission" date="2021-05" db="EMBL/GenBank/DDBJ databases">
        <title>The draft genome of Geobacter chapellei DSM 13688.</title>
        <authorList>
            <person name="Xu Z."/>
            <person name="Masuda Y."/>
            <person name="Itoh H."/>
            <person name="Senoo K."/>
        </authorList>
    </citation>
    <scope>NUCLEOTIDE SEQUENCE [LARGE SCALE GENOMIC DNA]</scope>
    <source>
        <strain evidence="1 2">DSM 13688</strain>
    </source>
</reference>
<name>A0ABS5U4R0_9BACT</name>